<dbReference type="InterPro" id="IPR052516">
    <property type="entry name" value="N-heterocyclic_Hydroxylase"/>
</dbReference>
<dbReference type="Gene3D" id="3.30.365.10">
    <property type="entry name" value="Aldehyde oxidase/xanthine dehydrogenase, molybdopterin binding domain"/>
    <property type="match status" value="4"/>
</dbReference>
<feature type="domain" description="Aldehyde oxidase/xanthine dehydrogenase a/b hammerhead" evidence="1">
    <location>
        <begin position="213"/>
        <end position="299"/>
    </location>
</feature>
<dbReference type="InterPro" id="IPR012368">
    <property type="entry name" value="OxRdtase_Mopterin-bd_su_IorB"/>
</dbReference>
<dbReference type="RefSeq" id="WP_234865849.1">
    <property type="nucleotide sequence ID" value="NZ_JAKEVY010000002.1"/>
</dbReference>
<comment type="caution">
    <text evidence="2">The sequence shown here is derived from an EMBL/GenBank/DDBJ whole genome shotgun (WGS) entry which is preliminary data.</text>
</comment>
<dbReference type="SUPFAM" id="SSF56003">
    <property type="entry name" value="Molybdenum cofactor-binding domain"/>
    <property type="match status" value="2"/>
</dbReference>
<proteinExistence type="predicted"/>
<organism evidence="2 3">
    <name type="scientific">Flavihumibacter fluminis</name>
    <dbReference type="NCBI Taxonomy" id="2909236"/>
    <lineage>
        <taxon>Bacteria</taxon>
        <taxon>Pseudomonadati</taxon>
        <taxon>Bacteroidota</taxon>
        <taxon>Chitinophagia</taxon>
        <taxon>Chitinophagales</taxon>
        <taxon>Chitinophagaceae</taxon>
        <taxon>Flavihumibacter</taxon>
    </lineage>
</organism>
<dbReference type="NCBIfam" id="TIGR01409">
    <property type="entry name" value="TAT_signal_seq"/>
    <property type="match status" value="1"/>
</dbReference>
<evidence type="ECO:0000313" key="2">
    <source>
        <dbReference type="EMBL" id="MCF1714898.1"/>
    </source>
</evidence>
<evidence type="ECO:0000313" key="3">
    <source>
        <dbReference type="Proteomes" id="UP001200145"/>
    </source>
</evidence>
<dbReference type="Pfam" id="PF02738">
    <property type="entry name" value="MoCoBD_1"/>
    <property type="match status" value="1"/>
</dbReference>
<dbReference type="Gene3D" id="3.90.1170.50">
    <property type="entry name" value="Aldehyde oxidase/xanthine dehydrogenase, a/b hammerhead"/>
    <property type="match status" value="1"/>
</dbReference>
<dbReference type="Proteomes" id="UP001200145">
    <property type="component" value="Unassembled WGS sequence"/>
</dbReference>
<protein>
    <submittedName>
        <fullName evidence="2">Molybdopterin-dependent oxidoreductase</fullName>
    </submittedName>
</protein>
<accession>A0ABS9BGS8</accession>
<dbReference type="EMBL" id="JAKEVY010000002">
    <property type="protein sequence ID" value="MCF1714898.1"/>
    <property type="molecule type" value="Genomic_DNA"/>
</dbReference>
<dbReference type="PIRSF" id="PIRSF036389">
    <property type="entry name" value="IOR_B"/>
    <property type="match status" value="1"/>
</dbReference>
<dbReference type="InterPro" id="IPR019546">
    <property type="entry name" value="TAT_signal_bac_arc"/>
</dbReference>
<name>A0ABS9BGS8_9BACT</name>
<keyword evidence="3" id="KW-1185">Reference proteome</keyword>
<dbReference type="PROSITE" id="PS51318">
    <property type="entry name" value="TAT"/>
    <property type="match status" value="1"/>
</dbReference>
<reference evidence="2 3" key="1">
    <citation type="submission" date="2022-01" db="EMBL/GenBank/DDBJ databases">
        <title>Flavihumibacter sp. nov., isolated from sediment of a river.</title>
        <authorList>
            <person name="Liu H."/>
        </authorList>
    </citation>
    <scope>NUCLEOTIDE SEQUENCE [LARGE SCALE GENOMIC DNA]</scope>
    <source>
        <strain evidence="2 3">RY-1</strain>
    </source>
</reference>
<dbReference type="InterPro" id="IPR046867">
    <property type="entry name" value="AldOxase/xan_DH_MoCoBD2"/>
</dbReference>
<gene>
    <name evidence="2" type="ORF">L0U88_09700</name>
</gene>
<dbReference type="InterPro" id="IPR037165">
    <property type="entry name" value="AldOxase/xan_DH_Mopterin-bd_sf"/>
</dbReference>
<dbReference type="InterPro" id="IPR000674">
    <property type="entry name" value="Ald_Oxase/Xan_DH_a/b"/>
</dbReference>
<dbReference type="PANTHER" id="PTHR47495">
    <property type="entry name" value="ALDEHYDE DEHYDROGENASE"/>
    <property type="match status" value="1"/>
</dbReference>
<sequence length="726" mass="80126">MSDQTSSSLSRRNFLRLSGLTGAALTIGFFVPALANGKPTIMSTAEAASAGIDLTAWIRIDKTGLVTIFSHRAEMGQGAYQSIPQIVAEELEVDLSKVKVEFAKGHPSKYGSQITGGSSTVRGSFKALLNTGAAAREMLITAAAQTWQVDPEACYASEGQVIHRPSGKKLGYGELVEKASGLTPPASVKLKARKDYRYIGKPVSRLDNPDKITGKAVFGIDVSLPGMKYAAVERSPRFHGKVKSFNDKKARAVKGVIDVIKVEMPVFSGTREGVAVIADNTWAALKAKKMLEIEWEDTGIERVSTESLYQRMKEDLAKPGLPQKALGDPVRFFDKAEKKLDLIYETPYESHSAMEPLNCTAHYTSDSIRVWGPIQGPDWIQSDLSTRYKLPIEKVEVNMTFLGGGFGRKAFTDYPAEAVYISKAINAPVQVVWTREDDMTQGPFRPGGVYGCKAVLQGDRINALEIKLSGQNMDHQWSPNPDKMDYNRSTTEGWLEPYFESIPNYRFADIPTESPVPVMWWRSVYSSTNAFAFESFWDEMAVAAGKDPLAFRKAHIWDNHDRYHKLIDKLKEVTNWDKRGKGYGVAFAECFGSIIGEVVQVSKNGENGVKVNKVTVVIDCGWYVNPTIIEQQVEGSVIMALGAATIHATNFRDGKAIETNFHQYRLSRIQDTPEIEVIIMENDEKAGGVGEPSLPPLAPALCNAIYDLTGKRIRKLPFSLTNLPEA</sequence>
<dbReference type="Pfam" id="PF20256">
    <property type="entry name" value="MoCoBD_2"/>
    <property type="match status" value="2"/>
</dbReference>
<evidence type="ECO:0000259" key="1">
    <source>
        <dbReference type="SMART" id="SM01008"/>
    </source>
</evidence>
<dbReference type="InterPro" id="IPR006311">
    <property type="entry name" value="TAT_signal"/>
</dbReference>
<dbReference type="PANTHER" id="PTHR47495:SF2">
    <property type="entry name" value="ALDEHYDE DEHYDROGENASE"/>
    <property type="match status" value="1"/>
</dbReference>
<dbReference type="InterPro" id="IPR008274">
    <property type="entry name" value="AldOxase/xan_DH_MoCoBD1"/>
</dbReference>
<dbReference type="SMART" id="SM01008">
    <property type="entry name" value="Ald_Xan_dh_C"/>
    <property type="match status" value="1"/>
</dbReference>